<dbReference type="EMBL" id="JABCRI010000019">
    <property type="protein sequence ID" value="KAF8389465.1"/>
    <property type="molecule type" value="Genomic_DNA"/>
</dbReference>
<protein>
    <recommendedName>
        <fullName evidence="1">TACO1/YebC-like N-terminal domain-containing protein</fullName>
    </recommendedName>
</protein>
<proteinExistence type="predicted"/>
<dbReference type="Proteomes" id="UP000655225">
    <property type="component" value="Unassembled WGS sequence"/>
</dbReference>
<dbReference type="Gene3D" id="1.10.10.200">
    <property type="match status" value="1"/>
</dbReference>
<evidence type="ECO:0000313" key="2">
    <source>
        <dbReference type="EMBL" id="KAF8389465.1"/>
    </source>
</evidence>
<comment type="caution">
    <text evidence="2">The sequence shown here is derived from an EMBL/GenBank/DDBJ whole genome shotgun (WGS) entry which is preliminary data.</text>
</comment>
<evidence type="ECO:0000259" key="1">
    <source>
        <dbReference type="Pfam" id="PF20772"/>
    </source>
</evidence>
<dbReference type="InterPro" id="IPR017856">
    <property type="entry name" value="Integrase-like_N"/>
</dbReference>
<reference evidence="2 3" key="1">
    <citation type="submission" date="2020-04" db="EMBL/GenBank/DDBJ databases">
        <title>Plant Genome Project.</title>
        <authorList>
            <person name="Zhang R.-G."/>
        </authorList>
    </citation>
    <scope>NUCLEOTIDE SEQUENCE [LARGE SCALE GENOMIC DNA]</scope>
    <source>
        <strain evidence="2">YNK0</strain>
        <tissue evidence="2">Leaf</tissue>
    </source>
</reference>
<name>A0A834YK35_TETSI</name>
<dbReference type="InterPro" id="IPR029072">
    <property type="entry name" value="YebC-like"/>
</dbReference>
<dbReference type="InterPro" id="IPR049083">
    <property type="entry name" value="TACO1_YebC_N"/>
</dbReference>
<dbReference type="GO" id="GO:0009507">
    <property type="term" value="C:chloroplast"/>
    <property type="evidence" value="ECO:0007669"/>
    <property type="project" value="TreeGrafter"/>
</dbReference>
<dbReference type="InterPro" id="IPR002876">
    <property type="entry name" value="Transcrip_reg_TACO1-like"/>
</dbReference>
<dbReference type="PANTHER" id="PTHR12532:SF0">
    <property type="entry name" value="TRANSLATIONAL ACTIVATOR OF CYTOCHROME C OXIDASE 1"/>
    <property type="match status" value="1"/>
</dbReference>
<keyword evidence="3" id="KW-1185">Reference proteome</keyword>
<organism evidence="2 3">
    <name type="scientific">Tetracentron sinense</name>
    <name type="common">Spur-leaf</name>
    <dbReference type="NCBI Taxonomy" id="13715"/>
    <lineage>
        <taxon>Eukaryota</taxon>
        <taxon>Viridiplantae</taxon>
        <taxon>Streptophyta</taxon>
        <taxon>Embryophyta</taxon>
        <taxon>Tracheophyta</taxon>
        <taxon>Spermatophyta</taxon>
        <taxon>Magnoliopsida</taxon>
        <taxon>Trochodendrales</taxon>
        <taxon>Trochodendraceae</taxon>
        <taxon>Tetracentron</taxon>
    </lineage>
</organism>
<feature type="domain" description="TACO1/YebC-like N-terminal" evidence="1">
    <location>
        <begin position="7"/>
        <end position="76"/>
    </location>
</feature>
<dbReference type="Pfam" id="PF20772">
    <property type="entry name" value="TACO1_YebC_N"/>
    <property type="match status" value="1"/>
</dbReference>
<dbReference type="PANTHER" id="PTHR12532">
    <property type="entry name" value="TRANSLATIONAL ACTIVATOR OF CYTOCHROME C OXIDASE 1"/>
    <property type="match status" value="1"/>
</dbReference>
<evidence type="ECO:0000313" key="3">
    <source>
        <dbReference type="Proteomes" id="UP000655225"/>
    </source>
</evidence>
<gene>
    <name evidence="2" type="ORF">HHK36_026160</name>
</gene>
<accession>A0A834YK35</accession>
<dbReference type="OrthoDB" id="2017544at2759"/>
<dbReference type="SUPFAM" id="SSF75625">
    <property type="entry name" value="YebC-like"/>
    <property type="match status" value="1"/>
</dbReference>
<dbReference type="AlphaFoldDB" id="A0A834YK35"/>
<sequence>MDSMGRRSRKIATRKGAQDAKKAKWYGKIGKEAVSTVKKGGPNPISNTVLATVQEKTKEFDVPKEILERNFKRASEKVQEAYIEKFYEMYGFGGVVMVVEVLTENRSVAAI</sequence>